<dbReference type="InterPro" id="IPR029058">
    <property type="entry name" value="AB_hydrolase_fold"/>
</dbReference>
<name>A0A6H0RWF9_9MYCO</name>
<evidence type="ECO:0000256" key="1">
    <source>
        <dbReference type="ARBA" id="ARBA00022801"/>
    </source>
</evidence>
<evidence type="ECO:0000313" key="3">
    <source>
        <dbReference type="EMBL" id="QIV79602.1"/>
    </source>
</evidence>
<gene>
    <name evidence="3" type="ORF">EXE63_00715</name>
</gene>
<dbReference type="InterPro" id="IPR050266">
    <property type="entry name" value="AB_hydrolase_sf"/>
</dbReference>
<reference evidence="3 4" key="1">
    <citation type="submission" date="2019-04" db="EMBL/GenBank/DDBJ databases">
        <title>Draft, Whole-Genome Sequence of the Anthracene-degrading Mycobacterium frederiksbergense LB501T, Isolated from a Polycyclic Aromatic Hydrocarbon (PAH)-Contaminated Soil.</title>
        <authorList>
            <person name="Augelletti F."/>
        </authorList>
    </citation>
    <scope>NUCLEOTIDE SEQUENCE [LARGE SCALE GENOMIC DNA]</scope>
    <source>
        <strain evidence="3 4">LB 501T</strain>
        <plasmid evidence="3 4">unnamed1</plasmid>
    </source>
</reference>
<dbReference type="SUPFAM" id="SSF53474">
    <property type="entry name" value="alpha/beta-Hydrolases"/>
    <property type="match status" value="1"/>
</dbReference>
<dbReference type="InterPro" id="IPR000073">
    <property type="entry name" value="AB_hydrolase_1"/>
</dbReference>
<dbReference type="GO" id="GO:0016787">
    <property type="term" value="F:hydrolase activity"/>
    <property type="evidence" value="ECO:0007669"/>
    <property type="project" value="UniProtKB-KW"/>
</dbReference>
<dbReference type="AlphaFoldDB" id="A0A6H0RWF9"/>
<evidence type="ECO:0000259" key="2">
    <source>
        <dbReference type="Pfam" id="PF12697"/>
    </source>
</evidence>
<protein>
    <submittedName>
        <fullName evidence="3">Alpha/beta hydrolase</fullName>
    </submittedName>
</protein>
<dbReference type="PANTHER" id="PTHR43798">
    <property type="entry name" value="MONOACYLGLYCEROL LIPASE"/>
    <property type="match status" value="1"/>
</dbReference>
<dbReference type="KEGG" id="mfre:EXE63_00715"/>
<accession>A0A6H0RWF9</accession>
<dbReference type="PANTHER" id="PTHR43798:SF31">
    <property type="entry name" value="AB HYDROLASE SUPERFAMILY PROTEIN YCLE"/>
    <property type="match status" value="1"/>
</dbReference>
<dbReference type="PRINTS" id="PR00111">
    <property type="entry name" value="ABHYDROLASE"/>
</dbReference>
<keyword evidence="1 3" id="KW-0378">Hydrolase</keyword>
<dbReference type="Proteomes" id="UP000501849">
    <property type="component" value="Plasmid unnamed1"/>
</dbReference>
<keyword evidence="4" id="KW-1185">Reference proteome</keyword>
<dbReference type="EMBL" id="CP038797">
    <property type="protein sequence ID" value="QIV79602.1"/>
    <property type="molecule type" value="Genomic_DNA"/>
</dbReference>
<proteinExistence type="predicted"/>
<evidence type="ECO:0000313" key="4">
    <source>
        <dbReference type="Proteomes" id="UP000501849"/>
    </source>
</evidence>
<dbReference type="Gene3D" id="3.40.50.1820">
    <property type="entry name" value="alpha/beta hydrolase"/>
    <property type="match status" value="1"/>
</dbReference>
<dbReference type="GO" id="GO:0016020">
    <property type="term" value="C:membrane"/>
    <property type="evidence" value="ECO:0007669"/>
    <property type="project" value="TreeGrafter"/>
</dbReference>
<dbReference type="Pfam" id="PF12697">
    <property type="entry name" value="Abhydrolase_6"/>
    <property type="match status" value="1"/>
</dbReference>
<feature type="domain" description="AB hydrolase-1" evidence="2">
    <location>
        <begin position="57"/>
        <end position="305"/>
    </location>
</feature>
<sequence length="345" mass="35504">MKAEALQRASRRWCREVRAVNGGCVKARQGRDIHVTTDDGVVLAVRDTGRRGAAHTVVFLHGLCLSQVCWARQVDSLVSRYGSAVRILSYDHRGHGRSGQAPMSTYRIERLAEDLAQVLAVCEVSGPVTLVGHSMGGMTALGYLGLDAGRRPVDPVGLVLVATAAGKLRQRGMGRLLGTPATAALVGVAGVAPEQAVRAMAAPLCATLSRWRRGASAAALAAVAADALAAVSVATAVGFLPALRDYDQYPMLSSIRARTVVLSGGADPLTPAVHARDLAAAIPGAEHVHIPGAGHMLPQEAAQLVGEAIRRAAGIDAAVEDLGGVDAVSGTRPVTQVAALAGVAS</sequence>
<keyword evidence="3" id="KW-0614">Plasmid</keyword>
<organism evidence="3 4">
    <name type="scientific">Mycolicibacterium frederiksbergense</name>
    <dbReference type="NCBI Taxonomy" id="117567"/>
    <lineage>
        <taxon>Bacteria</taxon>
        <taxon>Bacillati</taxon>
        <taxon>Actinomycetota</taxon>
        <taxon>Actinomycetes</taxon>
        <taxon>Mycobacteriales</taxon>
        <taxon>Mycobacteriaceae</taxon>
        <taxon>Mycolicibacterium</taxon>
    </lineage>
</organism>
<geneLocation type="plasmid" evidence="3 4">
    <name>unnamed1</name>
</geneLocation>